<dbReference type="OrthoDB" id="2680017at2759"/>
<protein>
    <submittedName>
        <fullName evidence="2">Uncharacterized protein</fullName>
    </submittedName>
</protein>
<gene>
    <name evidence="2" type="ORF">HD556DRAFT_1451737</name>
</gene>
<proteinExistence type="predicted"/>
<feature type="compositionally biased region" description="Basic and acidic residues" evidence="1">
    <location>
        <begin position="766"/>
        <end position="776"/>
    </location>
</feature>
<name>A0A9P7DAC3_9AGAM</name>
<feature type="compositionally biased region" description="Basic and acidic residues" evidence="1">
    <location>
        <begin position="668"/>
        <end position="681"/>
    </location>
</feature>
<sequence length="1035" mass="117137">MADECEKHGREVNDELFGNVVDFSKAERVGFTQAFIMFWTNREDSRSQAELEDAAGALLKGCQQHYRSQVTRVKKISGVIDPAKADNFQSRALALLLVLDMDTFKQKVASLLRDYPKTKPWLEWWLRDSHAQMLFPPFQKMKTGLFQAMPNSTNAEEAMHAKLYATVGKRYNLMEGLLCLQVFMESFQLRAAGRSGMLYILLRTHSKSRDKQQASKEDLDSDSDNSLDSNITNHPLSSRPSYPWSQNSCWLDTCLELMFITIHPHFYTVFQPRFLGIREEHPLWALNQVMKVHMSIDQTSNASRILTTQRDGFRKNLRATRIIKDISSADGVFGWLGRAFRLLLHKMPPEETYLARTFFEAQIIDLQFCSGTSGGPMHWQIPRQPHPKCHFQLNVKLSAQYKGDLAAWFRDLIRVNKEATSKTYCWRTLDAQVLCDGSPNFITLYLGIPVMLIVEFGDVLHHDNKWNIPKHIRPLTKEAEEQCSLVYDVVGLAFCDPTPKLAHFITRYSLDGKRVYHYDDLSHGGYAQLLKNATVKSHLVGNLHDIPAPGGFNVHGVVYRLRGGSDAQNFFAEHQIAAAERLHHVHVECDLQSPSSIPIISLSRTAVAAVDPDNLIWLKNPATTQNIEYKQVVTLNTGSNSKNKAPPQRQRSGTKTKKLRILSPVLETEDRPSINEGEKPSDQAGASRNEEESLSTSKIKKPLELDDGESEASDYTFDCRCGALGNGHEVAGERWPSQQSSSKGSILLRWMLNPGVKSATYPQEQQKSHNKEETDSTSHTSDSYDTVSLPASARNRVRWQVVWWRGCRFPLTLGSPPGDVEQGDLVDELWQDQAKRHEICLGEWIHSWDTPREEDLIQNFMSAEVSKELDDILLPHIASFQKLLDSPDLNQYGAEAYPVIDYILRSKKKPDGVGAYSIPFCGDIPSHEYAKIAHWFSENVPGASGQVEKWLGGMPLVHAFTLVVAHRKASDFKKRIEARNEEWNDSMLLKMAWADLMISYPTNSFVADVNLECLTALEARMFEDSEEAGPAGNQQ</sequence>
<dbReference type="EMBL" id="JABBWE010000143">
    <property type="protein sequence ID" value="KAG1784471.1"/>
    <property type="molecule type" value="Genomic_DNA"/>
</dbReference>
<dbReference type="AlphaFoldDB" id="A0A9P7DAC3"/>
<feature type="region of interest" description="Disordered" evidence="1">
    <location>
        <begin position="211"/>
        <end position="243"/>
    </location>
</feature>
<accession>A0A9P7DAC3</accession>
<feature type="region of interest" description="Disordered" evidence="1">
    <location>
        <begin position="759"/>
        <end position="786"/>
    </location>
</feature>
<feature type="compositionally biased region" description="Polar residues" evidence="1">
    <location>
        <begin position="635"/>
        <end position="651"/>
    </location>
</feature>
<evidence type="ECO:0000313" key="3">
    <source>
        <dbReference type="Proteomes" id="UP000719766"/>
    </source>
</evidence>
<dbReference type="RefSeq" id="XP_041151956.1">
    <property type="nucleotide sequence ID" value="XM_041308018.1"/>
</dbReference>
<evidence type="ECO:0000313" key="2">
    <source>
        <dbReference type="EMBL" id="KAG1784471.1"/>
    </source>
</evidence>
<feature type="region of interest" description="Disordered" evidence="1">
    <location>
        <begin position="635"/>
        <end position="709"/>
    </location>
</feature>
<feature type="compositionally biased region" description="Low complexity" evidence="1">
    <location>
        <begin position="777"/>
        <end position="786"/>
    </location>
</feature>
<feature type="compositionally biased region" description="Polar residues" evidence="1">
    <location>
        <begin position="231"/>
        <end position="243"/>
    </location>
</feature>
<evidence type="ECO:0000256" key="1">
    <source>
        <dbReference type="SAM" id="MobiDB-lite"/>
    </source>
</evidence>
<dbReference type="GeneID" id="64601782"/>
<keyword evidence="3" id="KW-1185">Reference proteome</keyword>
<reference evidence="2" key="1">
    <citation type="journal article" date="2020" name="New Phytol.">
        <title>Comparative genomics reveals dynamic genome evolution in host specialist ectomycorrhizal fungi.</title>
        <authorList>
            <person name="Lofgren L.A."/>
            <person name="Nguyen N.H."/>
            <person name="Vilgalys R."/>
            <person name="Ruytinx J."/>
            <person name="Liao H.L."/>
            <person name="Branco S."/>
            <person name="Kuo A."/>
            <person name="LaButti K."/>
            <person name="Lipzen A."/>
            <person name="Andreopoulos W."/>
            <person name="Pangilinan J."/>
            <person name="Riley R."/>
            <person name="Hundley H."/>
            <person name="Na H."/>
            <person name="Barry K."/>
            <person name="Grigoriev I.V."/>
            <person name="Stajich J.E."/>
            <person name="Kennedy P.G."/>
        </authorList>
    </citation>
    <scope>NUCLEOTIDE SEQUENCE</scope>
    <source>
        <strain evidence="2">S12</strain>
    </source>
</reference>
<dbReference type="Proteomes" id="UP000719766">
    <property type="component" value="Unassembled WGS sequence"/>
</dbReference>
<comment type="caution">
    <text evidence="2">The sequence shown here is derived from an EMBL/GenBank/DDBJ whole genome shotgun (WGS) entry which is preliminary data.</text>
</comment>
<organism evidence="2 3">
    <name type="scientific">Suillus plorans</name>
    <dbReference type="NCBI Taxonomy" id="116603"/>
    <lineage>
        <taxon>Eukaryota</taxon>
        <taxon>Fungi</taxon>
        <taxon>Dikarya</taxon>
        <taxon>Basidiomycota</taxon>
        <taxon>Agaricomycotina</taxon>
        <taxon>Agaricomycetes</taxon>
        <taxon>Agaricomycetidae</taxon>
        <taxon>Boletales</taxon>
        <taxon>Suillineae</taxon>
        <taxon>Suillaceae</taxon>
        <taxon>Suillus</taxon>
    </lineage>
</organism>